<name>F9YVG2_CAPCC</name>
<accession>F9YVG2</accession>
<dbReference type="RefSeq" id="WP_013998374.1">
    <property type="nucleotide sequence ID" value="NC_015846.1"/>
</dbReference>
<dbReference type="EMBL" id="CP002113">
    <property type="protein sequence ID" value="AEK24396.1"/>
    <property type="molecule type" value="Genomic_DNA"/>
</dbReference>
<evidence type="ECO:0000313" key="2">
    <source>
        <dbReference type="Proteomes" id="UP000008895"/>
    </source>
</evidence>
<reference evidence="1 2" key="1">
    <citation type="journal article" date="2011" name="J. Bacteriol.">
        <title>Complete genome sequence of the dog commensal and human pathogen Capnocytophaga canimorsus strain 5.</title>
        <authorList>
            <person name="Manfredi P."/>
            <person name="Pagni M."/>
            <person name="Cornelis G.R."/>
        </authorList>
    </citation>
    <scope>NUCLEOTIDE SEQUENCE [LARGE SCALE GENOMIC DNA]</scope>
    <source>
        <strain evidence="2">5</strain>
    </source>
</reference>
<evidence type="ECO:0000313" key="1">
    <source>
        <dbReference type="EMBL" id="AEK24396.1"/>
    </source>
</evidence>
<gene>
    <name evidence="1" type="ordered locus">Ccan_22810</name>
</gene>
<dbReference type="KEGG" id="ccm:Ccan_22810"/>
<dbReference type="Proteomes" id="UP000008895">
    <property type="component" value="Chromosome"/>
</dbReference>
<organism evidence="1 2">
    <name type="scientific">Capnocytophaga canimorsus (strain 5)</name>
    <dbReference type="NCBI Taxonomy" id="860228"/>
    <lineage>
        <taxon>Bacteria</taxon>
        <taxon>Pseudomonadati</taxon>
        <taxon>Bacteroidota</taxon>
        <taxon>Flavobacteriia</taxon>
        <taxon>Flavobacteriales</taxon>
        <taxon>Flavobacteriaceae</taxon>
        <taxon>Capnocytophaga</taxon>
    </lineage>
</organism>
<evidence type="ECO:0008006" key="3">
    <source>
        <dbReference type="Google" id="ProtNLM"/>
    </source>
</evidence>
<dbReference type="AlphaFoldDB" id="F9YVG2"/>
<dbReference type="OrthoDB" id="5702951at2"/>
<proteinExistence type="predicted"/>
<keyword evidence="2" id="KW-1185">Reference proteome</keyword>
<dbReference type="InterPro" id="IPR021326">
    <property type="entry name" value="DUF2931"/>
</dbReference>
<sequence>MKNILLLFVIIFQLLSCESNKREPMKYDKYRKYVWQSEVVVPSGYPAAVYGSFYTKKDTQDAGMSAPIGLGGELVRGNHDVPFPCWEICGPAVSDDYMSLDNPRRLPEAFNVTWMSFVDGYEYHCEGDIDTEKIQQLMEEGYPLANVYDSSIRKKDFNGIRIGLAPGGVVILWVKSSIFSLEIARYQATKKRIEFVDKKEDWGHNGNNSIWMRNYVFEKYTLPKNKLLLRNDDFATKLTEPVTLEDVKNVPYGIWDKWHQRYPWKIKLLTTKDTPQISMVDISCFNAEEISLLGDRVFRKPTIEYELLDKHKVKNQPPMGIPSKIYIDWYAKDDIAYYLEYQLNESELSEGFAQAFQGQENTEGELIIEVNQTKSNASLRLQVGEKVVWFPNSYVRVGKAGRQDI</sequence>
<dbReference type="STRING" id="860228.Ccan_22810"/>
<dbReference type="Pfam" id="PF11153">
    <property type="entry name" value="DUF2931"/>
    <property type="match status" value="1"/>
</dbReference>
<dbReference type="eggNOG" id="ENOG5030JUG">
    <property type="taxonomic scope" value="Bacteria"/>
</dbReference>
<dbReference type="HOGENOM" id="CLU_050989_1_0_10"/>
<protein>
    <recommendedName>
        <fullName evidence="3">DUF2931 domain-containing protein</fullName>
    </recommendedName>
</protein>